<dbReference type="EMBL" id="SSTG01000153">
    <property type="protein sequence ID" value="THG44873.1"/>
    <property type="molecule type" value="Genomic_DNA"/>
</dbReference>
<keyword evidence="1" id="KW-0436">Ligase</keyword>
<keyword evidence="2" id="KW-1185">Reference proteome</keyword>
<gene>
    <name evidence="1" type="ORF">E5990_09560</name>
</gene>
<evidence type="ECO:0000313" key="1">
    <source>
        <dbReference type="EMBL" id="THG44873.1"/>
    </source>
</evidence>
<evidence type="ECO:0000313" key="2">
    <source>
        <dbReference type="Proteomes" id="UP000305401"/>
    </source>
</evidence>
<feature type="non-terminal residue" evidence="1">
    <location>
        <position position="318"/>
    </location>
</feature>
<accession>A0AC61S3Z0</accession>
<name>A0AC61S3Z0_9BACT</name>
<protein>
    <submittedName>
        <fullName evidence="1">Long-chain fatty acid--CoA ligase</fullName>
    </submittedName>
</protein>
<dbReference type="Proteomes" id="UP000305401">
    <property type="component" value="Unassembled WGS sequence"/>
</dbReference>
<comment type="caution">
    <text evidence="1">The sequence shown here is derived from an EMBL/GenBank/DDBJ whole genome shotgun (WGS) entry which is preliminary data.</text>
</comment>
<sequence>MSNNILTGLVHNQSIKYGDRAAFSFKCGQSDEWVDTSWTQFSKDVDNAAFAMDIAGIEQEQKIGVFTANRPQVLITDFAAFQNRAVPVSIYATSSFEQVKYIVNDAAIQVLFVGDNAQYEIARQVQRQCPSLRQIVVYDQEVKIHHDDQSTLSFQAFINLGQAATANCRQRVDTRREQASENDIATLLYTSGTTGEPKGAILTHSCFNAALSIHRERLESISDSDTSICFLPLSHIFEKAWTFFCLYSGIKVYINLDPHDIQNSIREVKPTCMCSVPRFWEKVYTAVQAKIQRMGAFQRILVKRALKVGEQRNLNYVR</sequence>
<proteinExistence type="predicted"/>
<organism evidence="1 2">
    <name type="scientific">Muribaculum caecicola</name>
    <dbReference type="NCBI Taxonomy" id="3038144"/>
    <lineage>
        <taxon>Bacteria</taxon>
        <taxon>Pseudomonadati</taxon>
        <taxon>Bacteroidota</taxon>
        <taxon>Bacteroidia</taxon>
        <taxon>Bacteroidales</taxon>
        <taxon>Muribaculaceae</taxon>
        <taxon>Muribaculum</taxon>
    </lineage>
</organism>
<reference evidence="1" key="1">
    <citation type="submission" date="2019-04" db="EMBL/GenBank/DDBJ databases">
        <title>Microbes associate with the intestines of laboratory mice.</title>
        <authorList>
            <person name="Navarre W."/>
            <person name="Wong E."/>
            <person name="Huang K.C."/>
            <person name="Tropini C."/>
            <person name="Ng K."/>
            <person name="Yu B."/>
        </authorList>
    </citation>
    <scope>NUCLEOTIDE SEQUENCE</scope>
    <source>
        <strain evidence="1">NM86_A22</strain>
    </source>
</reference>